<dbReference type="PANTHER" id="PTHR36120:SF1">
    <property type="entry name" value="L-FUCOSE ISOMERASE C-TERMINAL DOMAIN-CONTAINING PROTEIN"/>
    <property type="match status" value="1"/>
</dbReference>
<dbReference type="EMBL" id="SGXF01000001">
    <property type="protein sequence ID" value="RZT01918.1"/>
    <property type="molecule type" value="Genomic_DNA"/>
</dbReference>
<name>A0A4Q7PPF2_9FIRM</name>
<evidence type="ECO:0000256" key="1">
    <source>
        <dbReference type="ARBA" id="ARBA00023235"/>
    </source>
</evidence>
<reference evidence="3 4" key="1">
    <citation type="submission" date="2019-02" db="EMBL/GenBank/DDBJ databases">
        <title>Genomic Encyclopedia of Type Strains, Phase IV (KMG-IV): sequencing the most valuable type-strain genomes for metagenomic binning, comparative biology and taxonomic classification.</title>
        <authorList>
            <person name="Goeker M."/>
        </authorList>
    </citation>
    <scope>NUCLEOTIDE SEQUENCE [LARGE SCALE GENOMIC DNA]</scope>
    <source>
        <strain evidence="3 4">DSM 29486</strain>
    </source>
</reference>
<comment type="caution">
    <text evidence="3">The sequence shown here is derived from an EMBL/GenBank/DDBJ whole genome shotgun (WGS) entry which is preliminary data.</text>
</comment>
<keyword evidence="2" id="KW-0119">Carbohydrate metabolism</keyword>
<dbReference type="InterPro" id="IPR009015">
    <property type="entry name" value="Fucose_isomerase_N/cen_sf"/>
</dbReference>
<gene>
    <name evidence="3" type="ORF">EV209_0018</name>
</gene>
<accession>A0A4Q7PPF2</accession>
<protein>
    <submittedName>
        <fullName evidence="3">L-fucose isomerase-like protein</fullName>
    </submittedName>
</protein>
<dbReference type="AlphaFoldDB" id="A0A4Q7PPF2"/>
<evidence type="ECO:0000313" key="4">
    <source>
        <dbReference type="Proteomes" id="UP000292927"/>
    </source>
</evidence>
<keyword evidence="1 3" id="KW-0413">Isomerase</keyword>
<dbReference type="GO" id="GO:0005737">
    <property type="term" value="C:cytoplasm"/>
    <property type="evidence" value="ECO:0007669"/>
    <property type="project" value="InterPro"/>
</dbReference>
<dbReference type="GO" id="GO:0005996">
    <property type="term" value="P:monosaccharide metabolic process"/>
    <property type="evidence" value="ECO:0007669"/>
    <property type="project" value="InterPro"/>
</dbReference>
<dbReference type="OrthoDB" id="5098076at2"/>
<organism evidence="3 4">
    <name type="scientific">Cuneatibacter caecimuris</name>
    <dbReference type="NCBI Taxonomy" id="1796618"/>
    <lineage>
        <taxon>Bacteria</taxon>
        <taxon>Bacillati</taxon>
        <taxon>Bacillota</taxon>
        <taxon>Clostridia</taxon>
        <taxon>Lachnospirales</taxon>
        <taxon>Lachnospiraceae</taxon>
        <taxon>Cuneatibacter</taxon>
    </lineage>
</organism>
<keyword evidence="4" id="KW-1185">Reference proteome</keyword>
<sequence length="481" mass="54867">MRHAMDVRVNLKPVFSNMVHTDIWEGPCRTGTVEELDPRYERRTGLEQFEIWCEELKKHISPEVNILEPVYLEYDESFTVPESEFEKLEKDVYQTDLFLITYRVPGIERFGKAVSMLDLGPTPIDLVGFYKNIGLEAYMAHDYREYNKLLHYLRVKKALANTKMLILSATEQIPASVNTSCPDLLGLAGRYGIRNSRLTFRAVFDVMDQMDVTEEMEARAESLLDQAQDSSIRKEWICQDLKYYYAVRRLMEKYGCNAFTTSCKELCASRLPMKNKCTPCLAHSLNKDDRIPSACEEDVNVLIATMILMYLTGKSTFMGNPVLVPKGQGNASWLKLSGYGAPAVEFDRDVLEIHHSVPGLRMDGFQEEPMKYLLGHFTAEGWGTKIQVDMWDHEEKTVTFARFNRDGDALIAARGKVLGCDFRERGCSPAVYYDVEGGVREFRQALANGCFGHHLAVVYGDYTKELKELGAVVGFRTEIFQ</sequence>
<dbReference type="SUPFAM" id="SSF53743">
    <property type="entry name" value="FucI/AraA N-terminal and middle domains"/>
    <property type="match status" value="1"/>
</dbReference>
<evidence type="ECO:0000256" key="2">
    <source>
        <dbReference type="ARBA" id="ARBA00023277"/>
    </source>
</evidence>
<dbReference type="PANTHER" id="PTHR36120">
    <property type="entry name" value="FUCOSE ISOMERASE"/>
    <property type="match status" value="1"/>
</dbReference>
<dbReference type="GO" id="GO:0016861">
    <property type="term" value="F:intramolecular oxidoreductase activity, interconverting aldoses and ketoses"/>
    <property type="evidence" value="ECO:0007669"/>
    <property type="project" value="InterPro"/>
</dbReference>
<dbReference type="Proteomes" id="UP000292927">
    <property type="component" value="Unassembled WGS sequence"/>
</dbReference>
<evidence type="ECO:0000313" key="3">
    <source>
        <dbReference type="EMBL" id="RZT01918.1"/>
    </source>
</evidence>
<dbReference type="RefSeq" id="WP_130431847.1">
    <property type="nucleotide sequence ID" value="NZ_SGXF01000001.1"/>
</dbReference>
<proteinExistence type="predicted"/>